<evidence type="ECO:0000256" key="6">
    <source>
        <dbReference type="ARBA" id="ARBA00023125"/>
    </source>
</evidence>
<dbReference type="OrthoDB" id="324626at2"/>
<dbReference type="GO" id="GO:0005737">
    <property type="term" value="C:cytoplasm"/>
    <property type="evidence" value="ECO:0007669"/>
    <property type="project" value="UniProtKB-SubCell"/>
</dbReference>
<dbReference type="InterPro" id="IPR011006">
    <property type="entry name" value="CheY-like_superfamily"/>
</dbReference>
<comment type="caution">
    <text evidence="9">The sequence shown here is derived from an EMBL/GenBank/DDBJ whole genome shotgun (WGS) entry which is preliminary data.</text>
</comment>
<keyword evidence="3 8" id="KW-0597">Phosphoprotein</keyword>
<evidence type="ECO:0000256" key="2">
    <source>
        <dbReference type="ARBA" id="ARBA00022490"/>
    </source>
</evidence>
<dbReference type="AlphaFoldDB" id="A0A017H7E1"/>
<dbReference type="GO" id="GO:0003700">
    <property type="term" value="F:DNA-binding transcription factor activity"/>
    <property type="evidence" value="ECO:0007669"/>
    <property type="project" value="InterPro"/>
</dbReference>
<dbReference type="Gene3D" id="3.40.50.2300">
    <property type="match status" value="1"/>
</dbReference>
<sequence>MRLLIADDEPLIRRGIQKLVNLSEIGIEEVYEAENGEEAFRLFEEHRPEIVLLDINMARLDGLSVAKKIKSLVPETKIAMITGYNYFDYAQKAIRIGVEDYILKPVSKQEISEIITKLVHSHQEKRRKKILQQVFQKETEPVPDNSKGNYYSSIQKYMEECYMDSQFTLGILAEKLELSSGYLSILFKKTFGIPFQDYLLQLRMERAKLLLLTTHLKNYEIAEQIGFEDVNYFSLKFKKYFHLSPKQYKEMVLKNENE</sequence>
<dbReference type="InterPro" id="IPR018060">
    <property type="entry name" value="HTH_AraC"/>
</dbReference>
<comment type="subcellular location">
    <subcellularLocation>
        <location evidence="1">Cytoplasm</location>
    </subcellularLocation>
</comment>
<name>A0A017H7E1_9FUSO</name>
<dbReference type="Pfam" id="PF12833">
    <property type="entry name" value="HTH_18"/>
    <property type="match status" value="1"/>
</dbReference>
<protein>
    <submittedName>
        <fullName evidence="9">AraC family transcriptional regulator</fullName>
    </submittedName>
</protein>
<dbReference type="SUPFAM" id="SSF52172">
    <property type="entry name" value="CheY-like"/>
    <property type="match status" value="1"/>
</dbReference>
<dbReference type="InterPro" id="IPR001789">
    <property type="entry name" value="Sig_transdc_resp-reg_receiver"/>
</dbReference>
<evidence type="ECO:0000256" key="7">
    <source>
        <dbReference type="ARBA" id="ARBA00023163"/>
    </source>
</evidence>
<keyword evidence="6" id="KW-0238">DNA-binding</keyword>
<dbReference type="PANTHER" id="PTHR42713">
    <property type="entry name" value="HISTIDINE KINASE-RELATED"/>
    <property type="match status" value="1"/>
</dbReference>
<dbReference type="CDD" id="cd17536">
    <property type="entry name" value="REC_YesN-like"/>
    <property type="match status" value="1"/>
</dbReference>
<evidence type="ECO:0000256" key="3">
    <source>
        <dbReference type="ARBA" id="ARBA00022553"/>
    </source>
</evidence>
<evidence type="ECO:0000256" key="8">
    <source>
        <dbReference type="PROSITE-ProRule" id="PRU00169"/>
    </source>
</evidence>
<feature type="modified residue" description="4-aspartylphosphate" evidence="8">
    <location>
        <position position="54"/>
    </location>
</feature>
<dbReference type="EMBL" id="AUZI01000021">
    <property type="protein sequence ID" value="KID48803.1"/>
    <property type="molecule type" value="Genomic_DNA"/>
</dbReference>
<dbReference type="PROSITE" id="PS01124">
    <property type="entry name" value="HTH_ARAC_FAMILY_2"/>
    <property type="match status" value="1"/>
</dbReference>
<organism evidence="9 10">
    <name type="scientific">Fusobacterium necrophorum subsp. funduliforme B35</name>
    <dbReference type="NCBI Taxonomy" id="1226633"/>
    <lineage>
        <taxon>Bacteria</taxon>
        <taxon>Fusobacteriati</taxon>
        <taxon>Fusobacteriota</taxon>
        <taxon>Fusobacteriia</taxon>
        <taxon>Fusobacteriales</taxon>
        <taxon>Fusobacteriaceae</taxon>
        <taxon>Fusobacterium</taxon>
    </lineage>
</organism>
<dbReference type="Gene3D" id="1.10.10.60">
    <property type="entry name" value="Homeodomain-like"/>
    <property type="match status" value="2"/>
</dbReference>
<dbReference type="SUPFAM" id="SSF46689">
    <property type="entry name" value="Homeodomain-like"/>
    <property type="match status" value="1"/>
</dbReference>
<keyword evidence="4" id="KW-0902">Two-component regulatory system</keyword>
<dbReference type="GO" id="GO:0000160">
    <property type="term" value="P:phosphorelay signal transduction system"/>
    <property type="evidence" value="ECO:0007669"/>
    <property type="project" value="UniProtKB-KW"/>
</dbReference>
<dbReference type="Proteomes" id="UP000031184">
    <property type="component" value="Unassembled WGS sequence"/>
</dbReference>
<proteinExistence type="predicted"/>
<accession>A0A017H7E1</accession>
<keyword evidence="5" id="KW-0805">Transcription regulation</keyword>
<keyword evidence="2" id="KW-0963">Cytoplasm</keyword>
<dbReference type="PATRIC" id="fig|1226633.4.peg.1753"/>
<dbReference type="SMART" id="SM00342">
    <property type="entry name" value="HTH_ARAC"/>
    <property type="match status" value="1"/>
</dbReference>
<dbReference type="SMART" id="SM00448">
    <property type="entry name" value="REC"/>
    <property type="match status" value="1"/>
</dbReference>
<evidence type="ECO:0000256" key="5">
    <source>
        <dbReference type="ARBA" id="ARBA00023015"/>
    </source>
</evidence>
<keyword evidence="7" id="KW-0804">Transcription</keyword>
<dbReference type="Pfam" id="PF00072">
    <property type="entry name" value="Response_reg"/>
    <property type="match status" value="1"/>
</dbReference>
<evidence type="ECO:0000256" key="4">
    <source>
        <dbReference type="ARBA" id="ARBA00023012"/>
    </source>
</evidence>
<evidence type="ECO:0000256" key="1">
    <source>
        <dbReference type="ARBA" id="ARBA00004496"/>
    </source>
</evidence>
<reference evidence="9 10" key="1">
    <citation type="submission" date="2013-08" db="EMBL/GenBank/DDBJ databases">
        <title>An opportunistic ruminal bacterium that causes liver abscesses in cattle.</title>
        <authorList>
            <person name="Benahmed F.H."/>
            <person name="Rasmussen M."/>
            <person name="Harbottle H."/>
            <person name="Soppet D."/>
            <person name="Nagaraja T.G."/>
            <person name="Davidson M."/>
        </authorList>
    </citation>
    <scope>NUCLEOTIDE SEQUENCE [LARGE SCALE GENOMIC DNA]</scope>
    <source>
        <strain evidence="9 10">B35</strain>
    </source>
</reference>
<dbReference type="PROSITE" id="PS50110">
    <property type="entry name" value="RESPONSE_REGULATORY"/>
    <property type="match status" value="1"/>
</dbReference>
<dbReference type="RefSeq" id="WP_039122193.1">
    <property type="nucleotide sequence ID" value="NZ_AOJP01000004.1"/>
</dbReference>
<dbReference type="PANTHER" id="PTHR42713:SF3">
    <property type="entry name" value="TRANSCRIPTIONAL REGULATORY PROTEIN HPTR"/>
    <property type="match status" value="1"/>
</dbReference>
<evidence type="ECO:0000313" key="10">
    <source>
        <dbReference type="Proteomes" id="UP000031184"/>
    </source>
</evidence>
<dbReference type="InterPro" id="IPR051552">
    <property type="entry name" value="HptR"/>
</dbReference>
<gene>
    <name evidence="9" type="ORF">C095_08685</name>
</gene>
<evidence type="ECO:0000313" key="9">
    <source>
        <dbReference type="EMBL" id="KID48803.1"/>
    </source>
</evidence>
<dbReference type="InterPro" id="IPR009057">
    <property type="entry name" value="Homeodomain-like_sf"/>
</dbReference>
<dbReference type="GO" id="GO:0043565">
    <property type="term" value="F:sequence-specific DNA binding"/>
    <property type="evidence" value="ECO:0007669"/>
    <property type="project" value="InterPro"/>
</dbReference>